<keyword evidence="2" id="KW-1185">Reference proteome</keyword>
<comment type="caution">
    <text evidence="1">The sequence shown here is derived from an EMBL/GenBank/DDBJ whole genome shotgun (WGS) entry which is preliminary data.</text>
</comment>
<name>A0ABN2AKW4_9ACTN</name>
<dbReference type="Proteomes" id="UP001501470">
    <property type="component" value="Unassembled WGS sequence"/>
</dbReference>
<evidence type="ECO:0000313" key="1">
    <source>
        <dbReference type="EMBL" id="GAA1521542.1"/>
    </source>
</evidence>
<accession>A0ABN2AKW4</accession>
<organism evidence="1 2">
    <name type="scientific">Dactylosporangium maewongense</name>
    <dbReference type="NCBI Taxonomy" id="634393"/>
    <lineage>
        <taxon>Bacteria</taxon>
        <taxon>Bacillati</taxon>
        <taxon>Actinomycetota</taxon>
        <taxon>Actinomycetes</taxon>
        <taxon>Micromonosporales</taxon>
        <taxon>Micromonosporaceae</taxon>
        <taxon>Dactylosporangium</taxon>
    </lineage>
</organism>
<protein>
    <submittedName>
        <fullName evidence="1">Uncharacterized protein</fullName>
    </submittedName>
</protein>
<dbReference type="EMBL" id="BAAAQD010000008">
    <property type="protein sequence ID" value="GAA1521542.1"/>
    <property type="molecule type" value="Genomic_DNA"/>
</dbReference>
<gene>
    <name evidence="1" type="ORF">GCM10009827_041770</name>
</gene>
<sequence length="95" mass="9542">MEAGQDAGVAQAGQLGRMAGGQAVPAGLGELRPGLLPLLATAGVLGGLGCQAGARVDLPGGAAAGARRFQRKIWSWHGLPPPESRTHCLDSYASI</sequence>
<proteinExistence type="predicted"/>
<reference evidence="1 2" key="1">
    <citation type="journal article" date="2019" name="Int. J. Syst. Evol. Microbiol.">
        <title>The Global Catalogue of Microorganisms (GCM) 10K type strain sequencing project: providing services to taxonomists for standard genome sequencing and annotation.</title>
        <authorList>
            <consortium name="The Broad Institute Genomics Platform"/>
            <consortium name="The Broad Institute Genome Sequencing Center for Infectious Disease"/>
            <person name="Wu L."/>
            <person name="Ma J."/>
        </authorList>
    </citation>
    <scope>NUCLEOTIDE SEQUENCE [LARGE SCALE GENOMIC DNA]</scope>
    <source>
        <strain evidence="1 2">JCM 15933</strain>
    </source>
</reference>
<evidence type="ECO:0000313" key="2">
    <source>
        <dbReference type="Proteomes" id="UP001501470"/>
    </source>
</evidence>